<reference evidence="3" key="1">
    <citation type="journal article" date="2021" name="ISME J.">
        <title>Evolutionary origin and ecological implication of a unique nif island in free-living Bradyrhizobium lineages.</title>
        <authorList>
            <person name="Tao J."/>
        </authorList>
    </citation>
    <scope>NUCLEOTIDE SEQUENCE [LARGE SCALE GENOMIC DNA]</scope>
    <source>
        <strain evidence="3">SZCCT0434</strain>
    </source>
</reference>
<dbReference type="Pfam" id="PF00211">
    <property type="entry name" value="Guanylate_cyc"/>
    <property type="match status" value="1"/>
</dbReference>
<evidence type="ECO:0000259" key="1">
    <source>
        <dbReference type="PROSITE" id="PS50125"/>
    </source>
</evidence>
<dbReference type="InterPro" id="IPR050471">
    <property type="entry name" value="AB_hydrolase"/>
</dbReference>
<dbReference type="InterPro" id="IPR001054">
    <property type="entry name" value="A/G_cyclase"/>
</dbReference>
<dbReference type="InterPro" id="IPR029787">
    <property type="entry name" value="Nucleotide_cyclase"/>
</dbReference>
<protein>
    <submittedName>
        <fullName evidence="2">Adenylate/guanylate cyclase domain-containing protein</fullName>
    </submittedName>
</protein>
<dbReference type="CDD" id="cd07302">
    <property type="entry name" value="CHD"/>
    <property type="match status" value="1"/>
</dbReference>
<dbReference type="Gene3D" id="3.30.70.1230">
    <property type="entry name" value="Nucleotide cyclase"/>
    <property type="match status" value="1"/>
</dbReference>
<dbReference type="InterPro" id="IPR000073">
    <property type="entry name" value="AB_hydrolase_1"/>
</dbReference>
<dbReference type="SUPFAM" id="SSF53474">
    <property type="entry name" value="alpha/beta-Hydrolases"/>
    <property type="match status" value="1"/>
</dbReference>
<dbReference type="Gene3D" id="3.40.50.1820">
    <property type="entry name" value="alpha/beta hydrolase"/>
    <property type="match status" value="1"/>
</dbReference>
<dbReference type="PRINTS" id="PR00111">
    <property type="entry name" value="ABHYDROLASE"/>
</dbReference>
<dbReference type="RefSeq" id="WP_212495010.1">
    <property type="nucleotide sequence ID" value="NZ_JAFCJH010000061.1"/>
</dbReference>
<accession>A0ABS5FV71</accession>
<dbReference type="InterPro" id="IPR029058">
    <property type="entry name" value="AB_hydrolase_fold"/>
</dbReference>
<proteinExistence type="predicted"/>
<name>A0ABS5FV71_9BRAD</name>
<dbReference type="PROSITE" id="PS50125">
    <property type="entry name" value="GUANYLATE_CYCLASE_2"/>
    <property type="match status" value="1"/>
</dbReference>
<dbReference type="PANTHER" id="PTHR43433:SF8">
    <property type="entry name" value="BIFUNCTIONAL LIPASE_ADENYLATE CYCLASE LIPJ"/>
    <property type="match status" value="1"/>
</dbReference>
<dbReference type="Proteomes" id="UP001315278">
    <property type="component" value="Unassembled WGS sequence"/>
</dbReference>
<keyword evidence="3" id="KW-1185">Reference proteome</keyword>
<organism evidence="2 3">
    <name type="scientific">Bradyrhizobium jicamae</name>
    <dbReference type="NCBI Taxonomy" id="280332"/>
    <lineage>
        <taxon>Bacteria</taxon>
        <taxon>Pseudomonadati</taxon>
        <taxon>Pseudomonadota</taxon>
        <taxon>Alphaproteobacteria</taxon>
        <taxon>Hyphomicrobiales</taxon>
        <taxon>Nitrobacteraceae</taxon>
        <taxon>Bradyrhizobium</taxon>
    </lineage>
</organism>
<dbReference type="PANTHER" id="PTHR43433">
    <property type="entry name" value="HYDROLASE, ALPHA/BETA FOLD FAMILY PROTEIN"/>
    <property type="match status" value="1"/>
</dbReference>
<evidence type="ECO:0000313" key="2">
    <source>
        <dbReference type="EMBL" id="MBR0800736.1"/>
    </source>
</evidence>
<evidence type="ECO:0000313" key="3">
    <source>
        <dbReference type="Proteomes" id="UP001315278"/>
    </source>
</evidence>
<dbReference type="SUPFAM" id="SSF55073">
    <property type="entry name" value="Nucleotide cyclase"/>
    <property type="match status" value="1"/>
</dbReference>
<comment type="caution">
    <text evidence="2">The sequence shown here is derived from an EMBL/GenBank/DDBJ whole genome shotgun (WGS) entry which is preliminary data.</text>
</comment>
<gene>
    <name evidence="2" type="ORF">JQ615_35785</name>
</gene>
<dbReference type="Pfam" id="PF00561">
    <property type="entry name" value="Abhydrolase_1"/>
    <property type="match status" value="1"/>
</dbReference>
<dbReference type="EMBL" id="JAFCJH010000061">
    <property type="protein sequence ID" value="MBR0800736.1"/>
    <property type="molecule type" value="Genomic_DNA"/>
</dbReference>
<dbReference type="SMART" id="SM00044">
    <property type="entry name" value="CYCc"/>
    <property type="match status" value="1"/>
</dbReference>
<sequence length="443" mass="48439">MVPEIRYAKSGGVHIAYQVFGSGPVDLVIIPGFISNIEHYWDWPEAANWLSYLAGRARVIIFDKRGTGLSDRLGQLPSLEQRMEDARAVMDAVGVRRAAVMGFSEGGSLAVLLAAVHPERCSALVLYGAFARFSDWFPTKQKFEAFLNYVETSWGTGESFAAFAPSKKDNVEFKKWWGRWERLGGSPSAVASLMRLNSGINIDGILPTLRVPTLVLHRTEDPTVSIQAGRFLAKNVPHAALVELEGADHMCWFGENAMQIADTILDFIVTPGGDTRNTVSSRRVLATILFTDIVGSTERAQKLGDRSWRELLQAHDATVRREILRFRGNEVKSTGDGFLAEFDGPARAIRCAVAITEAMAPLGIHVRAGLHAGEVERSDTDVHGIAVHLTARIMDTAPPGGVVVSRTVKDLIAGSGIELEAAGEHILKGLQEKWELFRVKSVA</sequence>
<feature type="domain" description="Guanylate cyclase" evidence="1">
    <location>
        <begin position="287"/>
        <end position="394"/>
    </location>
</feature>